<keyword evidence="1" id="KW-0282">Flagellum</keyword>
<gene>
    <name evidence="1" type="ORF">H2252_02035</name>
</gene>
<reference evidence="1" key="1">
    <citation type="submission" date="2020-07" db="EMBL/GenBank/DDBJ databases">
        <title>Campylobacter molothri sp. nov. isolated from wild birds.</title>
        <authorList>
            <person name="Miller W.G."/>
            <person name="Chapman M.H."/>
            <person name="Yee E."/>
            <person name="Lopes B.S."/>
            <person name="Forbes K.J."/>
        </authorList>
    </citation>
    <scope>NUCLEOTIDE SEQUENCE</scope>
    <source>
        <strain evidence="1">RM9754</strain>
    </source>
</reference>
<evidence type="ECO:0000313" key="2">
    <source>
        <dbReference type="Proteomes" id="UP001319828"/>
    </source>
</evidence>
<keyword evidence="1" id="KW-0969">Cilium</keyword>
<keyword evidence="1" id="KW-0966">Cell projection</keyword>
<accession>A0ACC5W0E5</accession>
<evidence type="ECO:0000313" key="1">
    <source>
        <dbReference type="EMBL" id="MBZ7974156.1"/>
    </source>
</evidence>
<proteinExistence type="predicted"/>
<sequence length="545" mass="58103">MMNAFYNGISGVKNNSFGIDVTANNIANVNTTGFKYSDAQFKDIFYSTITSQSTNPAQGGYGGGAASSQIRFEQGSVTATGGEFDVALQGKGFFGVLGADGNAYYTRNGSFRRDANGYLVDSYGNFVLGTMNPAFGGITYSDRVAGLMGDYLNTGSPVNSGFTVNSNNAFGIGTATTQKPIQVPTNMYLNPEPTKNVKWSGNLSTNTSKEIVTVDLDPNKFTLTKTEDGKYVVSGSVSKEDVFSAKAGDRILLNFVDDQGVKTSFEATLDENLNFKSKELDLKGLDPNSVKLSSVQIATEQEKANKDILEAPVYNADGSKSVLRVTLERVLPQEGENITYKAIAQIYDSNGKAVGNPTEGSMVFDKNGALLQNNITSITNPNGGNINIDLGSPYDPNKPGSGYSGIYVQAGKEKNIITQQDGLAEGFFKQYQVTDDGSVVAQFSNGKNAVVGKLALYNFINEQGLAAMGDNIFAATANSGDASFIVKNGQVVNTAKFKGGYLEQSNVDLSVELSNLIVTQKAFDASSKSITTSDQMIQKAISMKR</sequence>
<keyword evidence="2" id="KW-1185">Reference proteome</keyword>
<name>A0ACC5W0E5_9BACT</name>
<dbReference type="EMBL" id="JACHUQ010000002">
    <property type="protein sequence ID" value="MBZ7974156.1"/>
    <property type="molecule type" value="Genomic_DNA"/>
</dbReference>
<organism evidence="1 2">
    <name type="scientific">Campylobacter molothri</name>
    <dbReference type="NCBI Taxonomy" id="1032242"/>
    <lineage>
        <taxon>Bacteria</taxon>
        <taxon>Pseudomonadati</taxon>
        <taxon>Campylobacterota</taxon>
        <taxon>Epsilonproteobacteria</taxon>
        <taxon>Campylobacterales</taxon>
        <taxon>Campylobacteraceae</taxon>
        <taxon>Campylobacter</taxon>
    </lineage>
</organism>
<dbReference type="Proteomes" id="UP001319828">
    <property type="component" value="Unassembled WGS sequence"/>
</dbReference>
<protein>
    <submittedName>
        <fullName evidence="1">Flagellar hook protein FlgE</fullName>
    </submittedName>
</protein>
<comment type="caution">
    <text evidence="1">The sequence shown here is derived from an EMBL/GenBank/DDBJ whole genome shotgun (WGS) entry which is preliminary data.</text>
</comment>